<feature type="region of interest" description="Disordered" evidence="6">
    <location>
        <begin position="222"/>
        <end position="276"/>
    </location>
</feature>
<dbReference type="InterPro" id="IPR005880">
    <property type="entry name" value="Ribosomal_uL2_bac/org-type"/>
</dbReference>
<dbReference type="GO" id="GO:0015934">
    <property type="term" value="C:large ribosomal subunit"/>
    <property type="evidence" value="ECO:0007669"/>
    <property type="project" value="InterPro"/>
</dbReference>
<reference evidence="9 10" key="1">
    <citation type="submission" date="2015-01" db="EMBL/GenBank/DDBJ databases">
        <title>Desulfovibrio sp. JC271 draft genome sequence.</title>
        <authorList>
            <person name="Shivani Y."/>
            <person name="Subhash Y."/>
            <person name="Sasikala C."/>
            <person name="Ramana C.V."/>
        </authorList>
    </citation>
    <scope>NUCLEOTIDE SEQUENCE [LARGE SCALE GENOMIC DNA]</scope>
    <source>
        <strain evidence="9 10">JC271</strain>
    </source>
</reference>
<dbReference type="PANTHER" id="PTHR13691:SF5">
    <property type="entry name" value="LARGE RIBOSOMAL SUBUNIT PROTEIN UL2M"/>
    <property type="match status" value="1"/>
</dbReference>
<feature type="domain" description="Large ribosomal subunit protein uL2 RNA-binding" evidence="8">
    <location>
        <begin position="42"/>
        <end position="118"/>
    </location>
</feature>
<dbReference type="GO" id="GO:0016740">
    <property type="term" value="F:transferase activity"/>
    <property type="evidence" value="ECO:0007669"/>
    <property type="project" value="InterPro"/>
</dbReference>
<dbReference type="InterPro" id="IPR014722">
    <property type="entry name" value="Rib_uL2_dom2"/>
</dbReference>
<dbReference type="Gene3D" id="4.10.950.10">
    <property type="entry name" value="Ribosomal protein L2, domain 3"/>
    <property type="match status" value="1"/>
</dbReference>
<evidence type="ECO:0000259" key="8">
    <source>
        <dbReference type="SMART" id="SM01383"/>
    </source>
</evidence>
<comment type="subunit">
    <text evidence="5">Part of the 50S ribosomal subunit. Forms a bridge to the 30S subunit in the 70S ribosome.</text>
</comment>
<dbReference type="Pfam" id="PF00181">
    <property type="entry name" value="Ribosomal_L2_N"/>
    <property type="match status" value="1"/>
</dbReference>
<sequence length="276" mass="30288">MAVRKLKPTSPGRRSQTISLFEEITRSTPEKSLTEGLSKKAGRNNYGRITQRRRGGGHKRLYRIIDFKRNKFDIPATIAHIEYDPNRSARIALLHYADGEKRYIIAPVGVKQGDVIIAGETADIKPGNALPMSKIPVGTIIHNIELAPGRGGQFCRAAGAYAQLVAKEGKYALLRMPSGEVRKVLLTCIATVGQVGNVTHEKIRIGKAGRNRWLGNRPKVRGVAMNPIDHPLGGGEGRSSGGRHPVTPWGVPTKGYKTRDKKKASNKLIVKRRGQK</sequence>
<dbReference type="InterPro" id="IPR022666">
    <property type="entry name" value="Ribosomal_uL2_RNA-bd_dom"/>
</dbReference>
<dbReference type="OrthoDB" id="9778722at2"/>
<dbReference type="RefSeq" id="WP_066851495.1">
    <property type="nucleotide sequence ID" value="NZ_JXMS01000001.1"/>
</dbReference>
<dbReference type="PROSITE" id="PS00467">
    <property type="entry name" value="RIBOSOMAL_L2"/>
    <property type="match status" value="1"/>
</dbReference>
<dbReference type="SMART" id="SM01382">
    <property type="entry name" value="Ribosomal_L2_C"/>
    <property type="match status" value="1"/>
</dbReference>
<feature type="domain" description="Large ribosomal subunit protein uL2 C-terminal" evidence="7">
    <location>
        <begin position="124"/>
        <end position="252"/>
    </location>
</feature>
<organism evidence="9 10">
    <name type="scientific">Halodesulfovibrio spirochaetisodalis</name>
    <dbReference type="NCBI Taxonomy" id="1560234"/>
    <lineage>
        <taxon>Bacteria</taxon>
        <taxon>Pseudomonadati</taxon>
        <taxon>Thermodesulfobacteriota</taxon>
        <taxon>Desulfovibrionia</taxon>
        <taxon>Desulfovibrionales</taxon>
        <taxon>Desulfovibrionaceae</taxon>
        <taxon>Halodesulfovibrio</taxon>
    </lineage>
</organism>
<keyword evidence="3 5" id="KW-0687">Ribonucleoprotein</keyword>
<evidence type="ECO:0000259" key="7">
    <source>
        <dbReference type="SMART" id="SM01382"/>
    </source>
</evidence>
<dbReference type="FunFam" id="2.30.30.30:FF:000001">
    <property type="entry name" value="50S ribosomal protein L2"/>
    <property type="match status" value="1"/>
</dbReference>
<evidence type="ECO:0000313" key="9">
    <source>
        <dbReference type="EMBL" id="OBQ57573.1"/>
    </source>
</evidence>
<dbReference type="AlphaFoldDB" id="A0A1B7XPZ4"/>
<evidence type="ECO:0000256" key="6">
    <source>
        <dbReference type="SAM" id="MobiDB-lite"/>
    </source>
</evidence>
<dbReference type="PANTHER" id="PTHR13691">
    <property type="entry name" value="RIBOSOMAL PROTEIN L2"/>
    <property type="match status" value="1"/>
</dbReference>
<evidence type="ECO:0000256" key="5">
    <source>
        <dbReference type="HAMAP-Rule" id="MF_01320"/>
    </source>
</evidence>
<comment type="similarity">
    <text evidence="1 5">Belongs to the universal ribosomal protein uL2 family.</text>
</comment>
<dbReference type="SUPFAM" id="SSF50249">
    <property type="entry name" value="Nucleic acid-binding proteins"/>
    <property type="match status" value="1"/>
</dbReference>
<keyword evidence="5" id="KW-0699">rRNA-binding</keyword>
<name>A0A1B7XPZ4_9BACT</name>
<evidence type="ECO:0000313" key="10">
    <source>
        <dbReference type="Proteomes" id="UP000091979"/>
    </source>
</evidence>
<dbReference type="FunFam" id="4.10.950.10:FF:000001">
    <property type="entry name" value="50S ribosomal protein L2"/>
    <property type="match status" value="1"/>
</dbReference>
<proteinExistence type="inferred from homology"/>
<dbReference type="InterPro" id="IPR008991">
    <property type="entry name" value="Translation_prot_SH3-like_sf"/>
</dbReference>
<comment type="function">
    <text evidence="5">One of the primary rRNA binding proteins. Required for association of the 30S and 50S subunits to form the 70S ribosome, for tRNA binding and peptide bond formation. It has been suggested to have peptidyltransferase activity; this is somewhat controversial. Makes several contacts with the 16S rRNA in the 70S ribosome.</text>
</comment>
<dbReference type="Gene3D" id="2.40.50.140">
    <property type="entry name" value="Nucleic acid-binding proteins"/>
    <property type="match status" value="1"/>
</dbReference>
<keyword evidence="2 5" id="KW-0689">Ribosomal protein</keyword>
<dbReference type="InterPro" id="IPR014726">
    <property type="entry name" value="Ribosomal_uL2_dom3"/>
</dbReference>
<keyword evidence="10" id="KW-1185">Reference proteome</keyword>
<evidence type="ECO:0000256" key="1">
    <source>
        <dbReference type="ARBA" id="ARBA00005636"/>
    </source>
</evidence>
<gene>
    <name evidence="5 9" type="primary">rplB</name>
    <name evidence="9" type="ORF">SP90_00545</name>
</gene>
<dbReference type="InterPro" id="IPR012340">
    <property type="entry name" value="NA-bd_OB-fold"/>
</dbReference>
<dbReference type="FunFam" id="2.40.50.140:FF:000003">
    <property type="entry name" value="50S ribosomal protein L2"/>
    <property type="match status" value="1"/>
</dbReference>
<dbReference type="Pfam" id="PF03947">
    <property type="entry name" value="Ribosomal_L2_C"/>
    <property type="match status" value="1"/>
</dbReference>
<dbReference type="SMART" id="SM01383">
    <property type="entry name" value="Ribosomal_L2"/>
    <property type="match status" value="1"/>
</dbReference>
<dbReference type="GO" id="GO:0002181">
    <property type="term" value="P:cytoplasmic translation"/>
    <property type="evidence" value="ECO:0007669"/>
    <property type="project" value="TreeGrafter"/>
</dbReference>
<accession>A0A1B7XPZ4</accession>
<keyword evidence="5" id="KW-0694">RNA-binding</keyword>
<protein>
    <recommendedName>
        <fullName evidence="4 5">Large ribosomal subunit protein uL2</fullName>
    </recommendedName>
</protein>
<feature type="compositionally biased region" description="Basic residues" evidence="6">
    <location>
        <begin position="259"/>
        <end position="276"/>
    </location>
</feature>
<dbReference type="EMBL" id="JXMS01000001">
    <property type="protein sequence ID" value="OBQ57573.1"/>
    <property type="molecule type" value="Genomic_DNA"/>
</dbReference>
<dbReference type="NCBIfam" id="TIGR01171">
    <property type="entry name" value="rplB_bact"/>
    <property type="match status" value="1"/>
</dbReference>
<comment type="caution">
    <text evidence="9">The sequence shown here is derived from an EMBL/GenBank/DDBJ whole genome shotgun (WGS) entry which is preliminary data.</text>
</comment>
<evidence type="ECO:0000256" key="4">
    <source>
        <dbReference type="ARBA" id="ARBA00035242"/>
    </source>
</evidence>
<dbReference type="SUPFAM" id="SSF50104">
    <property type="entry name" value="Translation proteins SH3-like domain"/>
    <property type="match status" value="1"/>
</dbReference>
<dbReference type="PATRIC" id="fig|1560234.3.peg.118"/>
<dbReference type="InterPro" id="IPR002171">
    <property type="entry name" value="Ribosomal_uL2"/>
</dbReference>
<dbReference type="HAMAP" id="MF_01320_B">
    <property type="entry name" value="Ribosomal_uL2_B"/>
    <property type="match status" value="1"/>
</dbReference>
<dbReference type="PIRSF" id="PIRSF002158">
    <property type="entry name" value="Ribosomal_L2"/>
    <property type="match status" value="1"/>
</dbReference>
<dbReference type="STRING" id="1560234.SP90_00545"/>
<dbReference type="InterPro" id="IPR022671">
    <property type="entry name" value="Ribosomal_uL2_CS"/>
</dbReference>
<dbReference type="Gene3D" id="2.30.30.30">
    <property type="match status" value="1"/>
</dbReference>
<dbReference type="Proteomes" id="UP000091979">
    <property type="component" value="Unassembled WGS sequence"/>
</dbReference>
<evidence type="ECO:0000256" key="3">
    <source>
        <dbReference type="ARBA" id="ARBA00023274"/>
    </source>
</evidence>
<evidence type="ECO:0000256" key="2">
    <source>
        <dbReference type="ARBA" id="ARBA00022980"/>
    </source>
</evidence>
<dbReference type="InterPro" id="IPR022669">
    <property type="entry name" value="Ribosomal_uL2_C"/>
</dbReference>
<dbReference type="GO" id="GO:0019843">
    <property type="term" value="F:rRNA binding"/>
    <property type="evidence" value="ECO:0007669"/>
    <property type="project" value="UniProtKB-UniRule"/>
</dbReference>
<dbReference type="GO" id="GO:0003735">
    <property type="term" value="F:structural constituent of ribosome"/>
    <property type="evidence" value="ECO:0007669"/>
    <property type="project" value="InterPro"/>
</dbReference>